<protein>
    <submittedName>
        <fullName evidence="2">Uncharacterized protein</fullName>
    </submittedName>
</protein>
<evidence type="ECO:0000256" key="1">
    <source>
        <dbReference type="SAM" id="MobiDB-lite"/>
    </source>
</evidence>
<organism evidence="2 3">
    <name type="scientific">Daphnia sinensis</name>
    <dbReference type="NCBI Taxonomy" id="1820382"/>
    <lineage>
        <taxon>Eukaryota</taxon>
        <taxon>Metazoa</taxon>
        <taxon>Ecdysozoa</taxon>
        <taxon>Arthropoda</taxon>
        <taxon>Crustacea</taxon>
        <taxon>Branchiopoda</taxon>
        <taxon>Diplostraca</taxon>
        <taxon>Cladocera</taxon>
        <taxon>Anomopoda</taxon>
        <taxon>Daphniidae</taxon>
        <taxon>Daphnia</taxon>
        <taxon>Daphnia similis group</taxon>
    </lineage>
</organism>
<evidence type="ECO:0000313" key="2">
    <source>
        <dbReference type="EMBL" id="KAI9550963.1"/>
    </source>
</evidence>
<sequence length="785" mass="90317">MDHSSDSKCSHCDCVVSSRKQFCRCLVCNVPLHRACCGVVFARGGTRTWKEFSTNYRCAKCVSIDSLQIRTDDVSDDSLANASLSDADSTRSASEGQEVREAVASVAGGSRDGNDVEAVTARASVRPKRTVKRPEILDPSHVSRRRPVCSAAADIQKKPSPPRQRIPSPPRQRTPSPPLQRTPSPPLQRTPSPPRHRESPRAQSSPIVSFLMSPVLLILSQLRSPTATPPVAPPRRRRRVQPDNSPVEPEYQLHDFDVLEPSLSRRNRDSDGVRAQPPVEPIESTLEQSSFEEPKEPVYKIHIDGSNKGKNKLTNGLGYCYTKKRVSGKSFTWRCSTRRFQDPCKAIITQKIRSGRNYLVEYSQEDFQEKLHNQDSGVHHNHPPDHGNHERIPIFKNAKKEALLEKFKPPKRIIFDELKNKEMAGRDMPDVENATRRLRYLRSKSIPPNPRKDEPFFEIHVEFFTPDFFQGEVFAGHGTNKARHVLFFTQVMKRQLEDCKTWFLDATFHFIRDPIKQEIMPLPRVERIVTDFERAVFVAVRKLFPSCSHLGCNFHWCQAIMKKIRDFHLSTEYNKKGPNPVRDFVFRLLCLAYLPGYIFPMNLKKFNFKVLFCIADKIPSVFDSLRTSVPPILETLMDYMERNWIRGRFWTPAHWSCFNLLLRTNNDCEGLHNDWNKLAGGPNLPFYKMTLVLEQLCQDVKLSQKLLSHEKIKAHRKKETQLKNSILFALWTRYQDNELSTVELLEEIVLELKTSFPTVVTDHPLNLNDENIDNYDMSFVSDDEM</sequence>
<dbReference type="PANTHER" id="PTHR20956">
    <property type="entry name" value="HEH2P"/>
    <property type="match status" value="1"/>
</dbReference>
<dbReference type="Gene3D" id="2.20.25.240">
    <property type="match status" value="1"/>
</dbReference>
<name>A0AAD5PMM9_9CRUS</name>
<dbReference type="AlphaFoldDB" id="A0AAD5PMM9"/>
<feature type="region of interest" description="Disordered" evidence="1">
    <location>
        <begin position="225"/>
        <end position="294"/>
    </location>
</feature>
<dbReference type="Proteomes" id="UP000820818">
    <property type="component" value="Unassembled WGS sequence"/>
</dbReference>
<proteinExistence type="predicted"/>
<gene>
    <name evidence="2" type="ORF">GHT06_005347</name>
</gene>
<dbReference type="EMBL" id="WJBH02000068">
    <property type="protein sequence ID" value="KAI9550963.1"/>
    <property type="molecule type" value="Genomic_DNA"/>
</dbReference>
<accession>A0AAD5PMM9</accession>
<feature type="region of interest" description="Disordered" evidence="1">
    <location>
        <begin position="82"/>
        <end position="206"/>
    </location>
</feature>
<comment type="caution">
    <text evidence="2">The sequence shown here is derived from an EMBL/GenBank/DDBJ whole genome shotgun (WGS) entry which is preliminary data.</text>
</comment>
<keyword evidence="3" id="KW-1185">Reference proteome</keyword>
<dbReference type="PANTHER" id="PTHR20956:SF12">
    <property type="entry name" value="FLYWCH-TYPE DOMAIN-CONTAINING PROTEIN"/>
    <property type="match status" value="1"/>
</dbReference>
<evidence type="ECO:0000313" key="3">
    <source>
        <dbReference type="Proteomes" id="UP000820818"/>
    </source>
</evidence>
<reference evidence="2" key="1">
    <citation type="submission" date="2022-05" db="EMBL/GenBank/DDBJ databases">
        <title>A multi-omics perspective on studying reproductive biology in Daphnia sinensis.</title>
        <authorList>
            <person name="Jia J."/>
        </authorList>
    </citation>
    <scope>NUCLEOTIDE SEQUENCE</scope>
    <source>
        <strain evidence="2">WSL</strain>
    </source>
</reference>
<feature type="compositionally biased region" description="Pro residues" evidence="1">
    <location>
        <begin position="159"/>
        <end position="193"/>
    </location>
</feature>